<proteinExistence type="predicted"/>
<organism evidence="1 2">
    <name type="scientific">Durusdinium trenchii</name>
    <dbReference type="NCBI Taxonomy" id="1381693"/>
    <lineage>
        <taxon>Eukaryota</taxon>
        <taxon>Sar</taxon>
        <taxon>Alveolata</taxon>
        <taxon>Dinophyceae</taxon>
        <taxon>Suessiales</taxon>
        <taxon>Symbiodiniaceae</taxon>
        <taxon>Durusdinium</taxon>
    </lineage>
</organism>
<comment type="caution">
    <text evidence="1">The sequence shown here is derived from an EMBL/GenBank/DDBJ whole genome shotgun (WGS) entry which is preliminary data.</text>
</comment>
<keyword evidence="2" id="KW-1185">Reference proteome</keyword>
<dbReference type="Proteomes" id="UP001642484">
    <property type="component" value="Unassembled WGS sequence"/>
</dbReference>
<dbReference type="EMBL" id="CAXAMN010024650">
    <property type="protein sequence ID" value="CAK9088467.1"/>
    <property type="molecule type" value="Genomic_DNA"/>
</dbReference>
<gene>
    <name evidence="1" type="ORF">CCMP2556_LOCUS42658</name>
</gene>
<accession>A0ABP0QJN9</accession>
<reference evidence="1 2" key="1">
    <citation type="submission" date="2024-02" db="EMBL/GenBank/DDBJ databases">
        <authorList>
            <person name="Chen Y."/>
            <person name="Shah S."/>
            <person name="Dougan E. K."/>
            <person name="Thang M."/>
            <person name="Chan C."/>
        </authorList>
    </citation>
    <scope>NUCLEOTIDE SEQUENCE [LARGE SCALE GENOMIC DNA]</scope>
</reference>
<sequence>MQDEAGVRPELPRWNQICIIPCLDNCGCSLDCTSLLRASWTRKQLGPGRRTKDDLPLIAQISCVQWEAWSAEKSKSLKPIHLGRSAYVPSEVPSHRLPRFGFDPGQRRACLLRPDREPLDGGIGDSHWDLSGRVKASSSRRKSRRRCRVSSAGSMVYGHGSNSCVQAGQELPALLQQFVSISEDEIHLKKPISNVCFAIQTWHLSRAGRFVTV</sequence>
<name>A0ABP0QJN9_9DINO</name>
<evidence type="ECO:0000313" key="2">
    <source>
        <dbReference type="Proteomes" id="UP001642484"/>
    </source>
</evidence>
<protein>
    <submittedName>
        <fullName evidence="1">Uncharacterized protein</fullName>
    </submittedName>
</protein>
<evidence type="ECO:0000313" key="1">
    <source>
        <dbReference type="EMBL" id="CAK9088467.1"/>
    </source>
</evidence>